<keyword evidence="3" id="KW-1185">Reference proteome</keyword>
<dbReference type="KEGG" id="sgn:SGRA_1277"/>
<gene>
    <name evidence="2" type="ordered locus">SGRA_1277</name>
</gene>
<sequence>MCLKHRIIYFVLLLLVSACGPGAAPRPEVNMEGLQADSSVRGQQVHFSDFPQLQRLTTIDRELKEIKLFLRGKGSLSSKSQAQFRELLAKVDQLNESPIQLAYKKEGNDYLYLELATTEDMDLEFQFFDQDGFNRLAKETTALPKGKTNLLIPTASLESGPYILLVANSLEIIYLGLVEV</sequence>
<proteinExistence type="predicted"/>
<feature type="signal peptide" evidence="1">
    <location>
        <begin position="1"/>
        <end position="23"/>
    </location>
</feature>
<dbReference type="RefSeq" id="WP_015691657.1">
    <property type="nucleotide sequence ID" value="NC_016940.1"/>
</dbReference>
<name>H6L598_SAPGL</name>
<dbReference type="PROSITE" id="PS51257">
    <property type="entry name" value="PROKAR_LIPOPROTEIN"/>
    <property type="match status" value="1"/>
</dbReference>
<evidence type="ECO:0000256" key="1">
    <source>
        <dbReference type="SAM" id="SignalP"/>
    </source>
</evidence>
<accession>H6L598</accession>
<dbReference type="AlphaFoldDB" id="H6L598"/>
<reference evidence="2 3" key="1">
    <citation type="journal article" date="2012" name="Stand. Genomic Sci.">
        <title>Complete genome sequencing and analysis of Saprospira grandis str. Lewin, a predatory marine bacterium.</title>
        <authorList>
            <person name="Saw J.H."/>
            <person name="Yuryev A."/>
            <person name="Kanbe M."/>
            <person name="Hou S."/>
            <person name="Young A.G."/>
            <person name="Aizawa S."/>
            <person name="Alam M."/>
        </authorList>
    </citation>
    <scope>NUCLEOTIDE SEQUENCE [LARGE SCALE GENOMIC DNA]</scope>
    <source>
        <strain evidence="2 3">Lewin</strain>
    </source>
</reference>
<evidence type="ECO:0000313" key="3">
    <source>
        <dbReference type="Proteomes" id="UP000007519"/>
    </source>
</evidence>
<organism evidence="2 3">
    <name type="scientific">Saprospira grandis (strain Lewin)</name>
    <dbReference type="NCBI Taxonomy" id="984262"/>
    <lineage>
        <taxon>Bacteria</taxon>
        <taxon>Pseudomonadati</taxon>
        <taxon>Bacteroidota</taxon>
        <taxon>Saprospiria</taxon>
        <taxon>Saprospirales</taxon>
        <taxon>Saprospiraceae</taxon>
        <taxon>Saprospira</taxon>
    </lineage>
</organism>
<keyword evidence="1" id="KW-0732">Signal</keyword>
<dbReference type="Proteomes" id="UP000007519">
    <property type="component" value="Chromosome"/>
</dbReference>
<feature type="chain" id="PRO_5003603918" description="Lipoprotein" evidence="1">
    <location>
        <begin position="24"/>
        <end position="180"/>
    </location>
</feature>
<evidence type="ECO:0008006" key="4">
    <source>
        <dbReference type="Google" id="ProtNLM"/>
    </source>
</evidence>
<dbReference type="STRING" id="984262.SGRA_1277"/>
<dbReference type="OrthoDB" id="9822061at2"/>
<dbReference type="HOGENOM" id="CLU_1495199_0_0_10"/>
<protein>
    <recommendedName>
        <fullName evidence="4">Lipoprotein</fullName>
    </recommendedName>
</protein>
<evidence type="ECO:0000313" key="2">
    <source>
        <dbReference type="EMBL" id="AFC24012.1"/>
    </source>
</evidence>
<dbReference type="EMBL" id="CP002831">
    <property type="protein sequence ID" value="AFC24012.1"/>
    <property type="molecule type" value="Genomic_DNA"/>
</dbReference>